<dbReference type="Proteomes" id="UP000521872">
    <property type="component" value="Unassembled WGS sequence"/>
</dbReference>
<comment type="caution">
    <text evidence="1">The sequence shown here is derived from an EMBL/GenBank/DDBJ whole genome shotgun (WGS) entry which is preliminary data.</text>
</comment>
<evidence type="ECO:0008006" key="3">
    <source>
        <dbReference type="Google" id="ProtNLM"/>
    </source>
</evidence>
<proteinExistence type="predicted"/>
<organism evidence="1 2">
    <name type="scientific">Agrocybe pediades</name>
    <dbReference type="NCBI Taxonomy" id="84607"/>
    <lineage>
        <taxon>Eukaryota</taxon>
        <taxon>Fungi</taxon>
        <taxon>Dikarya</taxon>
        <taxon>Basidiomycota</taxon>
        <taxon>Agaricomycotina</taxon>
        <taxon>Agaricomycetes</taxon>
        <taxon>Agaricomycetidae</taxon>
        <taxon>Agaricales</taxon>
        <taxon>Agaricineae</taxon>
        <taxon>Strophariaceae</taxon>
        <taxon>Agrocybe</taxon>
    </lineage>
</organism>
<name>A0A8H4VN51_9AGAR</name>
<sequence>MPESTVPLLGDEELTEWVRGAGPPNEHERARIHQTIDFHQSRLQHISCQLDGTLNPMAKSIEDSNRVDSDGIHMPIHTSSPKRAGVPLSLTKIQELTEMREQSQSSLKKLESLLAPIRRIPLELLDNIFIHCLPRERFMKPDITEAPISIMGVCRVWRDISINVPELWTSLDLTEKERNLPRRTDPNQCNRTALLDLYFKRAGSRLPLSLCIDDGPDTVPFNITTTYRKLSHRWQHLKVYQPKCDYFSFPPGDYSNLETFELVTPTGMHHTSTTDMAKALCLAPRLQQFIWTNQVLHPLHCKLDLKWGRLTRISLNTSINVDQCLTIMSQAKRVTHLAFKHISISSATLSNLNIVLPRLKSFVLHTEYNAAFILNEITAPKLQELVLNLRTWPHDAVKAMLLRSRCPIESLNLYFPPVSEPELIETLELVQGTLKELTVQNDAGVPSISETILARMTDTGVEPVLCPKVAVIALYGCLKCSPGSFHDMVLSRINPPSRTLSSEDAEDTDAVDLIPTAPLRVLEMYADEAEQLRVAELRNNGLVLKVYTREGKSVEMDEEEAARLRALRENGLVIRAYSPTTGHFGELDD</sequence>
<keyword evidence="2" id="KW-1185">Reference proteome</keyword>
<dbReference type="EMBL" id="JAACJL010000045">
    <property type="protein sequence ID" value="KAF4614190.1"/>
    <property type="molecule type" value="Genomic_DNA"/>
</dbReference>
<dbReference type="InterPro" id="IPR032675">
    <property type="entry name" value="LRR_dom_sf"/>
</dbReference>
<protein>
    <recommendedName>
        <fullName evidence="3">F-box domain-containing protein</fullName>
    </recommendedName>
</protein>
<evidence type="ECO:0000313" key="2">
    <source>
        <dbReference type="Proteomes" id="UP000521872"/>
    </source>
</evidence>
<evidence type="ECO:0000313" key="1">
    <source>
        <dbReference type="EMBL" id="KAF4614190.1"/>
    </source>
</evidence>
<dbReference type="Gene3D" id="3.80.10.10">
    <property type="entry name" value="Ribonuclease Inhibitor"/>
    <property type="match status" value="1"/>
</dbReference>
<dbReference type="AlphaFoldDB" id="A0A8H4VN51"/>
<gene>
    <name evidence="1" type="ORF">D9613_007582</name>
</gene>
<reference evidence="1 2" key="1">
    <citation type="submission" date="2019-12" db="EMBL/GenBank/DDBJ databases">
        <authorList>
            <person name="Floudas D."/>
            <person name="Bentzer J."/>
            <person name="Ahren D."/>
            <person name="Johansson T."/>
            <person name="Persson P."/>
            <person name="Tunlid A."/>
        </authorList>
    </citation>
    <scope>NUCLEOTIDE SEQUENCE [LARGE SCALE GENOMIC DNA]</scope>
    <source>
        <strain evidence="1 2">CBS 102.39</strain>
    </source>
</reference>
<accession>A0A8H4VN51</accession>